<dbReference type="SMART" id="SM00248">
    <property type="entry name" value="ANK"/>
    <property type="match status" value="13"/>
</dbReference>
<evidence type="ECO:0000313" key="6">
    <source>
        <dbReference type="Proteomes" id="UP001499951"/>
    </source>
</evidence>
<organism evidence="5 6">
    <name type="scientific">Rhizomicrobium electricum</name>
    <dbReference type="NCBI Taxonomy" id="480070"/>
    <lineage>
        <taxon>Bacteria</taxon>
        <taxon>Pseudomonadati</taxon>
        <taxon>Pseudomonadota</taxon>
        <taxon>Alphaproteobacteria</taxon>
        <taxon>Micropepsales</taxon>
        <taxon>Micropepsaceae</taxon>
        <taxon>Rhizomicrobium</taxon>
    </lineage>
</organism>
<accession>A0ABP3QD55</accession>
<name>A0ABP3QD55_9PROT</name>
<feature type="repeat" description="ANK" evidence="3">
    <location>
        <begin position="323"/>
        <end position="355"/>
    </location>
</feature>
<dbReference type="Pfam" id="PF12796">
    <property type="entry name" value="Ank_2"/>
    <property type="match status" value="3"/>
</dbReference>
<dbReference type="SUPFAM" id="SSF48403">
    <property type="entry name" value="Ankyrin repeat"/>
    <property type="match status" value="2"/>
</dbReference>
<feature type="chain" id="PRO_5047322445" description="Ankyrin repeat domain-containing protein" evidence="4">
    <location>
        <begin position="26"/>
        <end position="637"/>
    </location>
</feature>
<evidence type="ECO:0008006" key="7">
    <source>
        <dbReference type="Google" id="ProtNLM"/>
    </source>
</evidence>
<feature type="repeat" description="ANK" evidence="3">
    <location>
        <begin position="431"/>
        <end position="467"/>
    </location>
</feature>
<dbReference type="Proteomes" id="UP001499951">
    <property type="component" value="Unassembled WGS sequence"/>
</dbReference>
<feature type="repeat" description="ANK" evidence="3">
    <location>
        <begin position="468"/>
        <end position="500"/>
    </location>
</feature>
<evidence type="ECO:0000313" key="5">
    <source>
        <dbReference type="EMBL" id="GAA0588417.1"/>
    </source>
</evidence>
<dbReference type="InterPro" id="IPR036770">
    <property type="entry name" value="Ankyrin_rpt-contain_sf"/>
</dbReference>
<feature type="signal peptide" evidence="4">
    <location>
        <begin position="1"/>
        <end position="25"/>
    </location>
</feature>
<dbReference type="InterPro" id="IPR051165">
    <property type="entry name" value="Multifunctional_ANK_Repeat"/>
</dbReference>
<feature type="repeat" description="ANK" evidence="3">
    <location>
        <begin position="356"/>
        <end position="388"/>
    </location>
</feature>
<dbReference type="PROSITE" id="PS51257">
    <property type="entry name" value="PROKAR_LIPOPROTEIN"/>
    <property type="match status" value="1"/>
</dbReference>
<evidence type="ECO:0000256" key="1">
    <source>
        <dbReference type="ARBA" id="ARBA00022737"/>
    </source>
</evidence>
<feature type="repeat" description="ANK" evidence="3">
    <location>
        <begin position="289"/>
        <end position="321"/>
    </location>
</feature>
<comment type="caution">
    <text evidence="5">The sequence shown here is derived from an EMBL/GenBank/DDBJ whole genome shotgun (WGS) entry which is preliminary data.</text>
</comment>
<dbReference type="Gene3D" id="1.25.40.20">
    <property type="entry name" value="Ankyrin repeat-containing domain"/>
    <property type="match status" value="4"/>
</dbReference>
<keyword evidence="2 3" id="KW-0040">ANK repeat</keyword>
<keyword evidence="1" id="KW-0677">Repeat</keyword>
<dbReference type="PANTHER" id="PTHR24123">
    <property type="entry name" value="ANKYRIN REPEAT-CONTAINING"/>
    <property type="match status" value="1"/>
</dbReference>
<keyword evidence="6" id="KW-1185">Reference proteome</keyword>
<keyword evidence="4" id="KW-0732">Signal</keyword>
<dbReference type="PRINTS" id="PR01415">
    <property type="entry name" value="ANKYRIN"/>
</dbReference>
<feature type="repeat" description="ANK" evidence="3">
    <location>
        <begin position="30"/>
        <end position="62"/>
    </location>
</feature>
<dbReference type="InterPro" id="IPR002110">
    <property type="entry name" value="Ankyrin_rpt"/>
</dbReference>
<sequence>MNFRNIFCSAALALTVSGACVSVCAAAAAETRTPLYDAIEYNDLGKVRAALQNGADVNATYDGETMLLKAIREKDIEVTKALLAAPGIAVNKRGTYTDDMGSWTRTPLILAAHMGQAEIVSILLKMGATVNAKDSTDEIPEARGVTALIRAAARDHTDVIRVLLTEAKGLDINFRTPHGETALWFVSGAEDLVAVKMLRERGAVANVISSEGKSVLVTTIFHKQHAVLDYLVSQGVDINHVDNTGMTPLIEAVLSLKGDKGKYAFAFIKQLLTYKPKLDLQPNAAAGNGGFTALHMAARFGNTEAVGLLLDNGATLELKSLATGQTALHYAVLGKQIDTVKYLIKRKANLDPVDKLGTTPLTEAVQLFQPDMVAVLADAGASLNVRSKANALVTPLVAAAGNPDPFKSRDTLAIMNTLLAKGADVDFASSNGTTALMAAARQTDNGMGTARATLLINKGAKLDLTDDRGQTALMLAAGAGNEKLVKLLIDKGANAQAKNSAGETAANYAKRAGRGGGGALAAAGVQAAEAPVAGKPIAVGALIGAWSGTQEGIDYAVMSLSLTKTGTYSFTSKFTAAALKKYPKGINPLIAAHQGTYTINGDVLVVYPTNAAPVSFRWVLEKGVLILDGKTRMKKGK</sequence>
<dbReference type="PANTHER" id="PTHR24123:SF33">
    <property type="entry name" value="PROTEIN HOS4"/>
    <property type="match status" value="1"/>
</dbReference>
<protein>
    <recommendedName>
        <fullName evidence="7">Ankyrin repeat domain-containing protein</fullName>
    </recommendedName>
</protein>
<dbReference type="Pfam" id="PF13637">
    <property type="entry name" value="Ank_4"/>
    <property type="match status" value="1"/>
</dbReference>
<evidence type="ECO:0000256" key="2">
    <source>
        <dbReference type="ARBA" id="ARBA00023043"/>
    </source>
</evidence>
<evidence type="ECO:0000256" key="3">
    <source>
        <dbReference type="PROSITE-ProRule" id="PRU00023"/>
    </source>
</evidence>
<dbReference type="EMBL" id="BAAADD010000014">
    <property type="protein sequence ID" value="GAA0588417.1"/>
    <property type="molecule type" value="Genomic_DNA"/>
</dbReference>
<reference evidence="6" key="1">
    <citation type="journal article" date="2019" name="Int. J. Syst. Evol. Microbiol.">
        <title>The Global Catalogue of Microorganisms (GCM) 10K type strain sequencing project: providing services to taxonomists for standard genome sequencing and annotation.</title>
        <authorList>
            <consortium name="The Broad Institute Genomics Platform"/>
            <consortium name="The Broad Institute Genome Sequencing Center for Infectious Disease"/>
            <person name="Wu L."/>
            <person name="Ma J."/>
        </authorList>
    </citation>
    <scope>NUCLEOTIDE SEQUENCE [LARGE SCALE GENOMIC DNA]</scope>
    <source>
        <strain evidence="6">JCM 15089</strain>
    </source>
</reference>
<proteinExistence type="predicted"/>
<gene>
    <name evidence="5" type="ORF">GCM10008942_41760</name>
</gene>
<feature type="repeat" description="ANK" evidence="3">
    <location>
        <begin position="103"/>
        <end position="135"/>
    </location>
</feature>
<dbReference type="PROSITE" id="PS50297">
    <property type="entry name" value="ANK_REP_REGION"/>
    <property type="match status" value="5"/>
</dbReference>
<evidence type="ECO:0000256" key="4">
    <source>
        <dbReference type="SAM" id="SignalP"/>
    </source>
</evidence>
<dbReference type="RefSeq" id="WP_166934737.1">
    <property type="nucleotide sequence ID" value="NZ_BAAADD010000014.1"/>
</dbReference>
<dbReference type="PROSITE" id="PS50088">
    <property type="entry name" value="ANK_REPEAT"/>
    <property type="match status" value="7"/>
</dbReference>